<sequence length="81" mass="8789">MNGGADFNRKDSFGRTPLHYAAANCNYQCLFAMVGSGASVNDLDKRGCTPLHYAACVDVLINQGASILRFYQNRPECIAAN</sequence>
<dbReference type="PROSITE" id="PS50297">
    <property type="entry name" value="ANK_REP_REGION"/>
    <property type="match status" value="1"/>
</dbReference>
<feature type="repeat" description="ANK" evidence="3">
    <location>
        <begin position="13"/>
        <end position="45"/>
    </location>
</feature>
<dbReference type="AlphaFoldDB" id="A0A8B9KYA1"/>
<evidence type="ECO:0000256" key="2">
    <source>
        <dbReference type="ARBA" id="ARBA00023043"/>
    </source>
</evidence>
<evidence type="ECO:0000256" key="1">
    <source>
        <dbReference type="ARBA" id="ARBA00022737"/>
    </source>
</evidence>
<reference evidence="4" key="1">
    <citation type="submission" date="2025-08" db="UniProtKB">
        <authorList>
            <consortium name="Ensembl"/>
        </authorList>
    </citation>
    <scope>IDENTIFICATION</scope>
</reference>
<name>A0A8B9KYA1_ASTMX</name>
<dbReference type="Ensembl" id="ENSAMXT00005044764.1">
    <property type="protein sequence ID" value="ENSAMXP00005041118.1"/>
    <property type="gene ID" value="ENSAMXG00005019246.1"/>
</dbReference>
<keyword evidence="1" id="KW-0677">Repeat</keyword>
<accession>A0A8B9KYA1</accession>
<dbReference type="Pfam" id="PF12796">
    <property type="entry name" value="Ank_2"/>
    <property type="match status" value="1"/>
</dbReference>
<dbReference type="SMART" id="SM00248">
    <property type="entry name" value="ANK"/>
    <property type="match status" value="2"/>
</dbReference>
<dbReference type="PROSITE" id="PS50088">
    <property type="entry name" value="ANK_REPEAT"/>
    <property type="match status" value="1"/>
</dbReference>
<dbReference type="Gene3D" id="1.25.40.20">
    <property type="entry name" value="Ankyrin repeat-containing domain"/>
    <property type="match status" value="1"/>
</dbReference>
<dbReference type="InterPro" id="IPR036770">
    <property type="entry name" value="Ankyrin_rpt-contain_sf"/>
</dbReference>
<dbReference type="Proteomes" id="UP000694621">
    <property type="component" value="Unplaced"/>
</dbReference>
<dbReference type="PANTHER" id="PTHR24171">
    <property type="entry name" value="ANKYRIN REPEAT DOMAIN-CONTAINING PROTEIN 39-RELATED"/>
    <property type="match status" value="1"/>
</dbReference>
<organism evidence="4 5">
    <name type="scientific">Astyanax mexicanus</name>
    <name type="common">Blind cave fish</name>
    <name type="synonym">Astyanax fasciatus mexicanus</name>
    <dbReference type="NCBI Taxonomy" id="7994"/>
    <lineage>
        <taxon>Eukaryota</taxon>
        <taxon>Metazoa</taxon>
        <taxon>Chordata</taxon>
        <taxon>Craniata</taxon>
        <taxon>Vertebrata</taxon>
        <taxon>Euteleostomi</taxon>
        <taxon>Actinopterygii</taxon>
        <taxon>Neopterygii</taxon>
        <taxon>Teleostei</taxon>
        <taxon>Ostariophysi</taxon>
        <taxon>Characiformes</taxon>
        <taxon>Characoidei</taxon>
        <taxon>Acestrorhamphidae</taxon>
        <taxon>Acestrorhamphinae</taxon>
        <taxon>Astyanax</taxon>
    </lineage>
</organism>
<dbReference type="InterPro" id="IPR002110">
    <property type="entry name" value="Ankyrin_rpt"/>
</dbReference>
<evidence type="ECO:0000313" key="4">
    <source>
        <dbReference type="Ensembl" id="ENSAMXP00005041118.1"/>
    </source>
</evidence>
<dbReference type="PANTHER" id="PTHR24171:SF9">
    <property type="entry name" value="ANKYRIN REPEAT DOMAIN-CONTAINING PROTEIN 39"/>
    <property type="match status" value="1"/>
</dbReference>
<evidence type="ECO:0000313" key="5">
    <source>
        <dbReference type="Proteomes" id="UP000694621"/>
    </source>
</evidence>
<keyword evidence="2 3" id="KW-0040">ANK repeat</keyword>
<evidence type="ECO:0000256" key="3">
    <source>
        <dbReference type="PROSITE-ProRule" id="PRU00023"/>
    </source>
</evidence>
<proteinExistence type="predicted"/>
<dbReference type="SUPFAM" id="SSF48403">
    <property type="entry name" value="Ankyrin repeat"/>
    <property type="match status" value="1"/>
</dbReference>
<protein>
    <submittedName>
        <fullName evidence="4">Uncharacterized protein</fullName>
    </submittedName>
</protein>